<protein>
    <recommendedName>
        <fullName evidence="8">Apolipoprotein N-acyltransferase</fullName>
        <shortName evidence="8">ALP N-acyltransferase</shortName>
        <ecNumber evidence="8">2.3.1.269</ecNumber>
    </recommendedName>
</protein>
<dbReference type="PROSITE" id="PS50263">
    <property type="entry name" value="CN_HYDROLASE"/>
    <property type="match status" value="1"/>
</dbReference>
<dbReference type="Proteomes" id="UP000642876">
    <property type="component" value="Unassembled WGS sequence"/>
</dbReference>
<dbReference type="PANTHER" id="PTHR38686">
    <property type="entry name" value="APOLIPOPROTEIN N-ACYLTRANSFERASE"/>
    <property type="match status" value="1"/>
</dbReference>
<evidence type="ECO:0000313" key="10">
    <source>
        <dbReference type="EMBL" id="MBC3178740.1"/>
    </source>
</evidence>
<dbReference type="CDD" id="cd07571">
    <property type="entry name" value="ALP_N-acyl_transferase"/>
    <property type="match status" value="1"/>
</dbReference>
<keyword evidence="13" id="KW-1185">Reference proteome</keyword>
<feature type="transmembrane region" description="Helical" evidence="8">
    <location>
        <begin position="59"/>
        <end position="80"/>
    </location>
</feature>
<dbReference type="Pfam" id="PF00795">
    <property type="entry name" value="CN_hydrolase"/>
    <property type="match status" value="1"/>
</dbReference>
<dbReference type="InterPro" id="IPR036526">
    <property type="entry name" value="C-N_Hydrolase_sf"/>
</dbReference>
<dbReference type="EMBL" id="CP061032">
    <property type="protein sequence ID" value="QNP89256.1"/>
    <property type="molecule type" value="Genomic_DNA"/>
</dbReference>
<dbReference type="AlphaFoldDB" id="A0A7H0JW40"/>
<feature type="domain" description="CN hydrolase" evidence="9">
    <location>
        <begin position="218"/>
        <end position="468"/>
    </location>
</feature>
<dbReference type="EMBL" id="JACMYE010000004">
    <property type="protein sequence ID" value="MBC3178740.1"/>
    <property type="molecule type" value="Genomic_DNA"/>
</dbReference>
<evidence type="ECO:0000259" key="9">
    <source>
        <dbReference type="PROSITE" id="PS50263"/>
    </source>
</evidence>
<dbReference type="GO" id="GO:0042158">
    <property type="term" value="P:lipoprotein biosynthetic process"/>
    <property type="evidence" value="ECO:0007669"/>
    <property type="project" value="UniProtKB-UniRule"/>
</dbReference>
<feature type="transmembrane region" description="Helical" evidence="8">
    <location>
        <begin position="162"/>
        <end position="181"/>
    </location>
</feature>
<feature type="transmembrane region" description="Helical" evidence="8">
    <location>
        <begin position="7"/>
        <end position="24"/>
    </location>
</feature>
<feature type="transmembrane region" description="Helical" evidence="8">
    <location>
        <begin position="484"/>
        <end position="504"/>
    </location>
</feature>
<dbReference type="InterPro" id="IPR003010">
    <property type="entry name" value="C-N_Hydrolase"/>
</dbReference>
<dbReference type="NCBIfam" id="TIGR00546">
    <property type="entry name" value="lnt"/>
    <property type="match status" value="1"/>
</dbReference>
<keyword evidence="3 8" id="KW-0808">Transferase</keyword>
<proteinExistence type="inferred from homology"/>
<comment type="pathway">
    <text evidence="8">Protein modification; lipoprotein biosynthesis (N-acyl transfer).</text>
</comment>
<dbReference type="GO" id="GO:0005886">
    <property type="term" value="C:plasma membrane"/>
    <property type="evidence" value="ECO:0007669"/>
    <property type="project" value="UniProtKB-SubCell"/>
</dbReference>
<comment type="catalytic activity">
    <reaction evidence="8">
        <text>N-terminal S-1,2-diacyl-sn-glyceryl-L-cysteinyl-[lipoprotein] + a glycerophospholipid = N-acyl-S-1,2-diacyl-sn-glyceryl-L-cysteinyl-[lipoprotein] + a 2-acyl-sn-glycero-3-phospholipid + H(+)</text>
        <dbReference type="Rhea" id="RHEA:48228"/>
        <dbReference type="Rhea" id="RHEA-COMP:14681"/>
        <dbReference type="Rhea" id="RHEA-COMP:14684"/>
        <dbReference type="ChEBI" id="CHEBI:15378"/>
        <dbReference type="ChEBI" id="CHEBI:136912"/>
        <dbReference type="ChEBI" id="CHEBI:140656"/>
        <dbReference type="ChEBI" id="CHEBI:140657"/>
        <dbReference type="ChEBI" id="CHEBI:140660"/>
        <dbReference type="EC" id="2.3.1.269"/>
    </reaction>
</comment>
<keyword evidence="11" id="KW-0449">Lipoprotein</keyword>
<keyword evidence="4 8" id="KW-0812">Transmembrane</keyword>
<feature type="transmembrane region" description="Helical" evidence="8">
    <location>
        <begin position="122"/>
        <end position="142"/>
    </location>
</feature>
<dbReference type="Pfam" id="PF20154">
    <property type="entry name" value="LNT_N"/>
    <property type="match status" value="1"/>
</dbReference>
<evidence type="ECO:0000256" key="3">
    <source>
        <dbReference type="ARBA" id="ARBA00022679"/>
    </source>
</evidence>
<dbReference type="UniPathway" id="UPA00666"/>
<feature type="transmembrane region" description="Helical" evidence="8">
    <location>
        <begin position="188"/>
        <end position="208"/>
    </location>
</feature>
<dbReference type="KEGG" id="cluj:IAU68_05865"/>
<feature type="transmembrane region" description="Helical" evidence="8">
    <location>
        <begin position="30"/>
        <end position="47"/>
    </location>
</feature>
<evidence type="ECO:0000256" key="8">
    <source>
        <dbReference type="HAMAP-Rule" id="MF_01148"/>
    </source>
</evidence>
<keyword evidence="2 8" id="KW-1003">Cell membrane</keyword>
<evidence type="ECO:0000256" key="1">
    <source>
        <dbReference type="ARBA" id="ARBA00004651"/>
    </source>
</evidence>
<comment type="subcellular location">
    <subcellularLocation>
        <location evidence="1 8">Cell membrane</location>
        <topology evidence="1 8">Multi-pass membrane protein</topology>
    </subcellularLocation>
</comment>
<evidence type="ECO:0000313" key="11">
    <source>
        <dbReference type="EMBL" id="QNP89256.1"/>
    </source>
</evidence>
<evidence type="ECO:0000313" key="12">
    <source>
        <dbReference type="Proteomes" id="UP000516235"/>
    </source>
</evidence>
<dbReference type="HAMAP" id="MF_01148">
    <property type="entry name" value="Lnt"/>
    <property type="match status" value="1"/>
</dbReference>
<dbReference type="Proteomes" id="UP000516235">
    <property type="component" value="Chromosome"/>
</dbReference>
<dbReference type="GO" id="GO:0016410">
    <property type="term" value="F:N-acyltransferase activity"/>
    <property type="evidence" value="ECO:0007669"/>
    <property type="project" value="UniProtKB-UniRule"/>
</dbReference>
<evidence type="ECO:0000256" key="5">
    <source>
        <dbReference type="ARBA" id="ARBA00022989"/>
    </source>
</evidence>
<feature type="transmembrane region" description="Helical" evidence="8">
    <location>
        <begin position="86"/>
        <end position="110"/>
    </location>
</feature>
<comment type="similarity">
    <text evidence="8">Belongs to the CN hydrolase family. Apolipoprotein N-acyltransferase subfamily.</text>
</comment>
<comment type="function">
    <text evidence="8">Catalyzes the phospholipid dependent N-acylation of the N-terminal cysteine of apolipoprotein, the last step in lipoprotein maturation.</text>
</comment>
<name>A0A7H0JW40_9CORY</name>
<keyword evidence="7 8" id="KW-0012">Acyltransferase</keyword>
<dbReference type="RefSeq" id="WP_171193963.1">
    <property type="nucleotide sequence ID" value="NZ_CP061032.1"/>
</dbReference>
<dbReference type="InterPro" id="IPR004563">
    <property type="entry name" value="Apolipo_AcylTrfase"/>
</dbReference>
<gene>
    <name evidence="8 11" type="primary">lnt</name>
    <name evidence="10" type="ORF">H7348_05360</name>
    <name evidence="11" type="ORF">IAU68_05865</name>
</gene>
<keyword evidence="5 8" id="KW-1133">Transmembrane helix</keyword>
<keyword evidence="6 8" id="KW-0472">Membrane</keyword>
<evidence type="ECO:0000313" key="13">
    <source>
        <dbReference type="Proteomes" id="UP000642876"/>
    </source>
</evidence>
<organism evidence="11 12">
    <name type="scientific">Corynebacterium lujinxingii</name>
    <dbReference type="NCBI Taxonomy" id="2763010"/>
    <lineage>
        <taxon>Bacteria</taxon>
        <taxon>Bacillati</taxon>
        <taxon>Actinomycetota</taxon>
        <taxon>Actinomycetes</taxon>
        <taxon>Mycobacteriales</taxon>
        <taxon>Corynebacteriaceae</taxon>
        <taxon>Corynebacterium</taxon>
    </lineage>
</organism>
<dbReference type="InterPro" id="IPR045378">
    <property type="entry name" value="LNT_N"/>
</dbReference>
<reference evidence="12 13" key="1">
    <citation type="submission" date="2020-08" db="EMBL/GenBank/DDBJ databases">
        <title>novel species in genus Corynebacterium.</title>
        <authorList>
            <person name="Zhang G."/>
        </authorList>
    </citation>
    <scope>NUCLEOTIDE SEQUENCE [LARGE SCALE GENOMIC DNA]</scope>
    <source>
        <strain evidence="11">Zg-917</strain>
        <strain evidence="12 13">zg-917</strain>
    </source>
</reference>
<evidence type="ECO:0000256" key="6">
    <source>
        <dbReference type="ARBA" id="ARBA00023136"/>
    </source>
</evidence>
<evidence type="ECO:0000256" key="7">
    <source>
        <dbReference type="ARBA" id="ARBA00023315"/>
    </source>
</evidence>
<sequence>MTALTGFLRFVLAATSGWLVYFSYEPHGHWWSGIAGIAVLYLSLAPWRHWPGGDRPPAAFGGLLGFTQAAFCYLYLLPWIGEFVGAMPYVALSIFLGLYGIFTGVFGVLAARWRFGFAAFPLIYLVVEFVRSSVPFGGFSWVRLAWGQINGPLAALSPWGGPALITFAAALASVGLVILIAGRGSQRLAGGAAFAVPLVLGAVAGLGINTAGPTVGEANVAVVQGNVPRMGLDFNAQRRAVLTNHVNETLSLSDDARTAGEPLDAVIWPENSSDVNPFADSEARSLINIAVRGVDAPVLVGTLTRDEVGARNTMVVFDPDNGPGEYHHKRFLQPFGEYMPWRDFFRNFSEMVDLAGNFKPGNGNGVVHMGDIPVGVATCYEVAEDPAYRMAVRGGAQLLTTPTNNATFGFTGMTYQQLAMSRLRAMETDRAVVVAATSGVSAIVHPDGTVSQETEIFTADHLVEKLPLRDSLTPAVRFGGALEWALVALGALVMVAAGVGTRASKRRYAAQRNKQA</sequence>
<dbReference type="SUPFAM" id="SSF56317">
    <property type="entry name" value="Carbon-nitrogen hydrolase"/>
    <property type="match status" value="1"/>
</dbReference>
<dbReference type="PANTHER" id="PTHR38686:SF1">
    <property type="entry name" value="APOLIPOPROTEIN N-ACYLTRANSFERASE"/>
    <property type="match status" value="1"/>
</dbReference>
<evidence type="ECO:0000256" key="2">
    <source>
        <dbReference type="ARBA" id="ARBA00022475"/>
    </source>
</evidence>
<evidence type="ECO:0000256" key="4">
    <source>
        <dbReference type="ARBA" id="ARBA00022692"/>
    </source>
</evidence>
<dbReference type="Gene3D" id="3.60.110.10">
    <property type="entry name" value="Carbon-nitrogen hydrolase"/>
    <property type="match status" value="1"/>
</dbReference>
<accession>A0A7H0JW40</accession>
<dbReference type="EC" id="2.3.1.269" evidence="8"/>